<dbReference type="Gene3D" id="1.10.760.10">
    <property type="entry name" value="Cytochrome c-like domain"/>
    <property type="match status" value="3"/>
</dbReference>
<keyword evidence="13" id="KW-1133">Transmembrane helix</keyword>
<keyword evidence="5 12" id="KW-0479">Metal-binding</keyword>
<dbReference type="InterPro" id="IPR008168">
    <property type="entry name" value="Cyt_C_IC"/>
</dbReference>
<dbReference type="PIRSF" id="PIRSF000018">
    <property type="entry name" value="Mb_ADH_cyt_c"/>
    <property type="match status" value="1"/>
</dbReference>
<dbReference type="AlphaFoldDB" id="A0A3N9TKE3"/>
<dbReference type="InterPro" id="IPR036909">
    <property type="entry name" value="Cyt_c-like_dom_sf"/>
</dbReference>
<protein>
    <submittedName>
        <fullName evidence="15">Cytochrome c</fullName>
    </submittedName>
</protein>
<comment type="subcellular location">
    <subcellularLocation>
        <location evidence="1">Cell membrane</location>
    </subcellularLocation>
</comment>
<keyword evidence="6" id="KW-0732">Signal</keyword>
<dbReference type="Pfam" id="PF00034">
    <property type="entry name" value="Cytochrom_C"/>
    <property type="match status" value="1"/>
</dbReference>
<evidence type="ECO:0000256" key="11">
    <source>
        <dbReference type="PIRSR" id="PIRSR000018-50"/>
    </source>
</evidence>
<reference evidence="15 16" key="1">
    <citation type="submission" date="2018-11" db="EMBL/GenBank/DDBJ databases">
        <title>Vibrio LJC006 sp. nov., isolated from seawater during the bloom of the enteromorpha.</title>
        <authorList>
            <person name="Liang J."/>
        </authorList>
    </citation>
    <scope>NUCLEOTIDE SEQUENCE [LARGE SCALE GENOMIC DNA]</scope>
    <source>
        <strain evidence="15 16">LJC006</strain>
    </source>
</reference>
<evidence type="ECO:0000256" key="1">
    <source>
        <dbReference type="ARBA" id="ARBA00004236"/>
    </source>
</evidence>
<dbReference type="PANTHER" id="PTHR35008">
    <property type="entry name" value="BLL4482 PROTEIN-RELATED"/>
    <property type="match status" value="1"/>
</dbReference>
<feature type="binding site" description="axial binding residue" evidence="12">
    <location>
        <position position="335"/>
    </location>
    <ligand>
        <name>heme c</name>
        <dbReference type="ChEBI" id="CHEBI:61717"/>
        <label>3</label>
    </ligand>
    <ligandPart>
        <name>Fe</name>
        <dbReference type="ChEBI" id="CHEBI:18248"/>
    </ligandPart>
</feature>
<evidence type="ECO:0000256" key="5">
    <source>
        <dbReference type="ARBA" id="ARBA00022723"/>
    </source>
</evidence>
<dbReference type="InterPro" id="IPR009056">
    <property type="entry name" value="Cyt_c-like_dom"/>
</dbReference>
<feature type="binding site" description="axial binding residue" evidence="12">
    <location>
        <position position="72"/>
    </location>
    <ligand>
        <name>heme c</name>
        <dbReference type="ChEBI" id="CHEBI:61717"/>
        <label>1</label>
    </ligand>
    <ligandPart>
        <name>Fe</name>
        <dbReference type="ChEBI" id="CHEBI:18248"/>
    </ligandPart>
</feature>
<keyword evidence="7" id="KW-0677">Repeat</keyword>
<keyword evidence="4 11" id="KW-0349">Heme</keyword>
<keyword evidence="3" id="KW-1003">Cell membrane</keyword>
<dbReference type="GO" id="GO:0020037">
    <property type="term" value="F:heme binding"/>
    <property type="evidence" value="ECO:0007669"/>
    <property type="project" value="InterPro"/>
</dbReference>
<feature type="binding site" description="covalent" evidence="11">
    <location>
        <position position="331"/>
    </location>
    <ligand>
        <name>heme c</name>
        <dbReference type="ChEBI" id="CHEBI:61717"/>
        <label>3</label>
    </ligand>
</feature>
<keyword evidence="8" id="KW-0249">Electron transport</keyword>
<feature type="binding site" description="covalent" evidence="11">
    <location>
        <position position="71"/>
    </location>
    <ligand>
        <name>heme c</name>
        <dbReference type="ChEBI" id="CHEBI:61717"/>
        <label>1</label>
    </ligand>
</feature>
<dbReference type="PANTHER" id="PTHR35008:SF8">
    <property type="entry name" value="ALCOHOL DEHYDROGENASE CYTOCHROME C SUBUNIT"/>
    <property type="match status" value="1"/>
</dbReference>
<evidence type="ECO:0000256" key="7">
    <source>
        <dbReference type="ARBA" id="ARBA00022737"/>
    </source>
</evidence>
<dbReference type="SUPFAM" id="SSF46626">
    <property type="entry name" value="Cytochrome c"/>
    <property type="match status" value="3"/>
</dbReference>
<organism evidence="15 16">
    <name type="scientific">Vibrio viridaestus</name>
    <dbReference type="NCBI Taxonomy" id="2487322"/>
    <lineage>
        <taxon>Bacteria</taxon>
        <taxon>Pseudomonadati</taxon>
        <taxon>Pseudomonadota</taxon>
        <taxon>Gammaproteobacteria</taxon>
        <taxon>Vibrionales</taxon>
        <taxon>Vibrionaceae</taxon>
        <taxon>Vibrio</taxon>
    </lineage>
</organism>
<feature type="binding site" description="covalent" evidence="11">
    <location>
        <position position="334"/>
    </location>
    <ligand>
        <name>heme c</name>
        <dbReference type="ChEBI" id="CHEBI:61717"/>
        <label>3</label>
    </ligand>
</feature>
<keyword evidence="16" id="KW-1185">Reference proteome</keyword>
<name>A0A3N9TKE3_9VIBR</name>
<dbReference type="EMBL" id="RJVQ01000001">
    <property type="protein sequence ID" value="RQW64730.1"/>
    <property type="molecule type" value="Genomic_DNA"/>
</dbReference>
<dbReference type="PRINTS" id="PR00605">
    <property type="entry name" value="CYTCHROMECIC"/>
</dbReference>
<feature type="binding site" description="axial binding residue" evidence="12">
    <location>
        <position position="217"/>
    </location>
    <ligand>
        <name>heme c</name>
        <dbReference type="ChEBI" id="CHEBI:61717"/>
        <label>2</label>
    </ligand>
    <ligandPart>
        <name>Fe</name>
        <dbReference type="ChEBI" id="CHEBI:18248"/>
    </ligandPart>
</feature>
<dbReference type="OrthoDB" id="9811281at2"/>
<dbReference type="InterPro" id="IPR051459">
    <property type="entry name" value="Cytochrome_c-type_DH"/>
</dbReference>
<evidence type="ECO:0000256" key="2">
    <source>
        <dbReference type="ARBA" id="ARBA00022448"/>
    </source>
</evidence>
<proteinExistence type="predicted"/>
<evidence type="ECO:0000256" key="4">
    <source>
        <dbReference type="ARBA" id="ARBA00022617"/>
    </source>
</evidence>
<evidence type="ECO:0000313" key="16">
    <source>
        <dbReference type="Proteomes" id="UP000281112"/>
    </source>
</evidence>
<keyword evidence="10 13" id="KW-0472">Membrane</keyword>
<feature type="binding site" description="covalent" evidence="11">
    <location>
        <position position="216"/>
    </location>
    <ligand>
        <name>heme c</name>
        <dbReference type="ChEBI" id="CHEBI:61717"/>
        <label>2</label>
    </ligand>
</feature>
<evidence type="ECO:0000313" key="15">
    <source>
        <dbReference type="EMBL" id="RQW64730.1"/>
    </source>
</evidence>
<evidence type="ECO:0000256" key="6">
    <source>
        <dbReference type="ARBA" id="ARBA00022729"/>
    </source>
</evidence>
<dbReference type="RefSeq" id="WP_124935381.1">
    <property type="nucleotide sequence ID" value="NZ_RJVQ01000001.1"/>
</dbReference>
<dbReference type="GO" id="GO:0009055">
    <property type="term" value="F:electron transfer activity"/>
    <property type="evidence" value="ECO:0007669"/>
    <property type="project" value="InterPro"/>
</dbReference>
<accession>A0A3N9TKE3</accession>
<keyword evidence="2" id="KW-0813">Transport</keyword>
<evidence type="ECO:0000256" key="10">
    <source>
        <dbReference type="ARBA" id="ARBA00023136"/>
    </source>
</evidence>
<feature type="domain" description="Cytochrome c" evidence="14">
    <location>
        <begin position="54"/>
        <end position="155"/>
    </location>
</feature>
<feature type="domain" description="Cytochrome c" evidence="14">
    <location>
        <begin position="306"/>
        <end position="408"/>
    </location>
</feature>
<feature type="domain" description="Cytochrome c" evidence="14">
    <location>
        <begin position="198"/>
        <end position="306"/>
    </location>
</feature>
<comment type="caution">
    <text evidence="15">The sequence shown here is derived from an EMBL/GenBank/DDBJ whole genome shotgun (WGS) entry which is preliminary data.</text>
</comment>
<evidence type="ECO:0000256" key="12">
    <source>
        <dbReference type="PIRSR" id="PIRSR000018-51"/>
    </source>
</evidence>
<keyword evidence="9 12" id="KW-0408">Iron</keyword>
<keyword evidence="13" id="KW-0812">Transmembrane</keyword>
<dbReference type="PROSITE" id="PS51007">
    <property type="entry name" value="CYTC"/>
    <property type="match status" value="3"/>
</dbReference>
<dbReference type="GO" id="GO:0016614">
    <property type="term" value="F:oxidoreductase activity, acting on CH-OH group of donors"/>
    <property type="evidence" value="ECO:0007669"/>
    <property type="project" value="InterPro"/>
</dbReference>
<feature type="binding site" description="covalent" evidence="11">
    <location>
        <position position="68"/>
    </location>
    <ligand>
        <name>heme c</name>
        <dbReference type="ChEBI" id="CHEBI:61717"/>
        <label>1</label>
    </ligand>
</feature>
<evidence type="ECO:0000256" key="8">
    <source>
        <dbReference type="ARBA" id="ARBA00022982"/>
    </source>
</evidence>
<dbReference type="InterPro" id="IPR014353">
    <property type="entry name" value="Membr-bd_ADH_cyt_c"/>
</dbReference>
<comment type="cofactor">
    <cofactor evidence="11">
        <name>heme c</name>
        <dbReference type="ChEBI" id="CHEBI:61717"/>
    </cofactor>
    <text evidence="11">Binds 3 heme c groups covalently per subunit.</text>
</comment>
<dbReference type="Pfam" id="PF13442">
    <property type="entry name" value="Cytochrome_CBB3"/>
    <property type="match status" value="1"/>
</dbReference>
<feature type="binding site" description="covalent" evidence="11">
    <location>
        <position position="213"/>
    </location>
    <ligand>
        <name>heme c</name>
        <dbReference type="ChEBI" id="CHEBI:61717"/>
        <label>2</label>
    </ligand>
</feature>
<evidence type="ECO:0000256" key="9">
    <source>
        <dbReference type="ARBA" id="ARBA00023004"/>
    </source>
</evidence>
<gene>
    <name evidence="15" type="ORF">EES38_01400</name>
</gene>
<dbReference type="GO" id="GO:0005506">
    <property type="term" value="F:iron ion binding"/>
    <property type="evidence" value="ECO:0007669"/>
    <property type="project" value="InterPro"/>
</dbReference>
<dbReference type="GO" id="GO:0005886">
    <property type="term" value="C:plasma membrane"/>
    <property type="evidence" value="ECO:0007669"/>
    <property type="project" value="UniProtKB-SubCell"/>
</dbReference>
<sequence length="437" mass="47391">MANKKRGIVKILLAVVVVVIVVAGVRLWQTLDTSRSDAADDTVKLSDYKANDPEAVKRGEYVMRVGDCSACHTAGHGTMGGGYEIKTPFGSLYSSNITPDAETGIGNMTERDFFNAVRQGIGSHGLLYPAMPYTAYVKMTDEDMHDLWAYFSTVKPVKNDIEETKDMPFPFNIRLAMSGWNLLFFKNEGIEPDTTQTEEWNRGQYLVDGGGHCSACHGPRNFLGAEIQSEYMEGGNLGEWYAPGLTSNPHIGIGGMSEQQIMDYLKTGSDGIAVATGPMAEAVEHSTQYFTDSDLKAIAVYLKSIPAAKGGEKHPKLDVPESAALDYEVNCSACHGLKGEGIKGMVPAFANNRVIVADDPTNLIHAMLKGARAAHTETAQTAAGMPSFAWKMNDQEVANVLNYVRNTWGNTAKEITASQVAEMRDSLGAREKIQAGK</sequence>
<evidence type="ECO:0000259" key="14">
    <source>
        <dbReference type="PROSITE" id="PS51007"/>
    </source>
</evidence>
<dbReference type="Proteomes" id="UP000281112">
    <property type="component" value="Unassembled WGS sequence"/>
</dbReference>
<evidence type="ECO:0000256" key="13">
    <source>
        <dbReference type="SAM" id="Phobius"/>
    </source>
</evidence>
<feature type="transmembrane region" description="Helical" evidence="13">
    <location>
        <begin position="7"/>
        <end position="28"/>
    </location>
</feature>
<evidence type="ECO:0000256" key="3">
    <source>
        <dbReference type="ARBA" id="ARBA00022475"/>
    </source>
</evidence>